<dbReference type="EMBL" id="VIEB01008152">
    <property type="protein sequence ID" value="TQD68841.1"/>
    <property type="molecule type" value="Genomic_DNA"/>
</dbReference>
<evidence type="ECO:0000313" key="2">
    <source>
        <dbReference type="EMBL" id="TQD68841.1"/>
    </source>
</evidence>
<keyword evidence="3" id="KW-1185">Reference proteome</keyword>
<evidence type="ECO:0000256" key="1">
    <source>
        <dbReference type="SAM" id="MobiDB-lite"/>
    </source>
</evidence>
<feature type="region of interest" description="Disordered" evidence="1">
    <location>
        <begin position="33"/>
        <end position="52"/>
    </location>
</feature>
<accession>A0A540K3N3</accession>
<evidence type="ECO:0000313" key="3">
    <source>
        <dbReference type="Proteomes" id="UP000315295"/>
    </source>
</evidence>
<dbReference type="AlphaFoldDB" id="A0A540K3N3"/>
<sequence>MLQPSLVADLHLELPQILIDLLQLHAEPVNASAYHHTARSHSHPDPQTLSAHCRCNQKPSTFVFVS</sequence>
<name>A0A540K3N3_MALBA</name>
<reference evidence="2 3" key="1">
    <citation type="journal article" date="2019" name="G3 (Bethesda)">
        <title>Sequencing of a Wild Apple (Malus baccata) Genome Unravels the Differences Between Cultivated and Wild Apple Species Regarding Disease Resistance and Cold Tolerance.</title>
        <authorList>
            <person name="Chen X."/>
        </authorList>
    </citation>
    <scope>NUCLEOTIDE SEQUENCE [LARGE SCALE GENOMIC DNA]</scope>
    <source>
        <strain evidence="3">cv. Shandingzi</strain>
        <tissue evidence="2">Leaves</tissue>
    </source>
</reference>
<gene>
    <name evidence="2" type="ORF">C1H46_045626</name>
</gene>
<proteinExistence type="predicted"/>
<dbReference type="Proteomes" id="UP000315295">
    <property type="component" value="Unassembled WGS sequence"/>
</dbReference>
<protein>
    <submittedName>
        <fullName evidence="2">Uncharacterized protein</fullName>
    </submittedName>
</protein>
<comment type="caution">
    <text evidence="2">The sequence shown here is derived from an EMBL/GenBank/DDBJ whole genome shotgun (WGS) entry which is preliminary data.</text>
</comment>
<organism evidence="2 3">
    <name type="scientific">Malus baccata</name>
    <name type="common">Siberian crab apple</name>
    <name type="synonym">Pyrus baccata</name>
    <dbReference type="NCBI Taxonomy" id="106549"/>
    <lineage>
        <taxon>Eukaryota</taxon>
        <taxon>Viridiplantae</taxon>
        <taxon>Streptophyta</taxon>
        <taxon>Embryophyta</taxon>
        <taxon>Tracheophyta</taxon>
        <taxon>Spermatophyta</taxon>
        <taxon>Magnoliopsida</taxon>
        <taxon>eudicotyledons</taxon>
        <taxon>Gunneridae</taxon>
        <taxon>Pentapetalae</taxon>
        <taxon>rosids</taxon>
        <taxon>fabids</taxon>
        <taxon>Rosales</taxon>
        <taxon>Rosaceae</taxon>
        <taxon>Amygdaloideae</taxon>
        <taxon>Maleae</taxon>
        <taxon>Malus</taxon>
    </lineage>
</organism>